<sequence length="69" mass="7526">MNKWRRVSVRAVCGVGKVPGVSLSFLQQETPIVSVALATLLRAAKTIHLVCVETEDPARTGTLYPDYPD</sequence>
<keyword evidence="2" id="KW-1185">Reference proteome</keyword>
<comment type="caution">
    <text evidence="1">The sequence shown here is derived from an EMBL/GenBank/DDBJ whole genome shotgun (WGS) entry which is preliminary data.</text>
</comment>
<dbReference type="EMBL" id="JAWDGP010004017">
    <property type="protein sequence ID" value="KAK3768785.1"/>
    <property type="molecule type" value="Genomic_DNA"/>
</dbReference>
<name>A0AAE0ZG95_9GAST</name>
<dbReference type="Proteomes" id="UP001283361">
    <property type="component" value="Unassembled WGS sequence"/>
</dbReference>
<gene>
    <name evidence="1" type="ORF">RRG08_061244</name>
</gene>
<reference evidence="1" key="1">
    <citation type="journal article" date="2023" name="G3 (Bethesda)">
        <title>A reference genome for the long-term kleptoplast-retaining sea slug Elysia crispata morphotype clarki.</title>
        <authorList>
            <person name="Eastman K.E."/>
            <person name="Pendleton A.L."/>
            <person name="Shaikh M.A."/>
            <person name="Suttiyut T."/>
            <person name="Ogas R."/>
            <person name="Tomko P."/>
            <person name="Gavelis G."/>
            <person name="Widhalm J.R."/>
            <person name="Wisecaver J.H."/>
        </authorList>
    </citation>
    <scope>NUCLEOTIDE SEQUENCE</scope>
    <source>
        <strain evidence="1">ECLA1</strain>
    </source>
</reference>
<dbReference type="AlphaFoldDB" id="A0AAE0ZG95"/>
<organism evidence="1 2">
    <name type="scientific">Elysia crispata</name>
    <name type="common">lettuce slug</name>
    <dbReference type="NCBI Taxonomy" id="231223"/>
    <lineage>
        <taxon>Eukaryota</taxon>
        <taxon>Metazoa</taxon>
        <taxon>Spiralia</taxon>
        <taxon>Lophotrochozoa</taxon>
        <taxon>Mollusca</taxon>
        <taxon>Gastropoda</taxon>
        <taxon>Heterobranchia</taxon>
        <taxon>Euthyneura</taxon>
        <taxon>Panpulmonata</taxon>
        <taxon>Sacoglossa</taxon>
        <taxon>Placobranchoidea</taxon>
        <taxon>Plakobranchidae</taxon>
        <taxon>Elysia</taxon>
    </lineage>
</organism>
<evidence type="ECO:0000313" key="2">
    <source>
        <dbReference type="Proteomes" id="UP001283361"/>
    </source>
</evidence>
<proteinExistence type="predicted"/>
<accession>A0AAE0ZG95</accession>
<protein>
    <submittedName>
        <fullName evidence="1">Uncharacterized protein</fullName>
    </submittedName>
</protein>
<evidence type="ECO:0000313" key="1">
    <source>
        <dbReference type="EMBL" id="KAK3768785.1"/>
    </source>
</evidence>